<feature type="domain" description="GST C-terminal" evidence="7">
    <location>
        <begin position="80"/>
        <end position="201"/>
    </location>
</feature>
<gene>
    <name evidence="9" type="primary">20202396</name>
    <name evidence="8" type="ORF">HELRODRAFT_168545</name>
</gene>
<evidence type="ECO:0000256" key="3">
    <source>
        <dbReference type="ARBA" id="ARBA00012452"/>
    </source>
</evidence>
<evidence type="ECO:0000313" key="9">
    <source>
        <dbReference type="EnsemblMetazoa" id="HelroP168545"/>
    </source>
</evidence>
<dbReference type="SFLD" id="SFLDG00363">
    <property type="entry name" value="AMPS_(cytGST):_Alpha-__Mu-__Pi"/>
    <property type="match status" value="1"/>
</dbReference>
<dbReference type="Pfam" id="PF14497">
    <property type="entry name" value="GST_C_3"/>
    <property type="match status" value="1"/>
</dbReference>
<reference evidence="10" key="1">
    <citation type="submission" date="2012-12" db="EMBL/GenBank/DDBJ databases">
        <authorList>
            <person name="Hellsten U."/>
            <person name="Grimwood J."/>
            <person name="Chapman J.A."/>
            <person name="Shapiro H."/>
            <person name="Aerts A."/>
            <person name="Otillar R.P."/>
            <person name="Terry A.Y."/>
            <person name="Boore J.L."/>
            <person name="Simakov O."/>
            <person name="Marletaz F."/>
            <person name="Cho S.-J."/>
            <person name="Edsinger-Gonzales E."/>
            <person name="Havlak P."/>
            <person name="Kuo D.-H."/>
            <person name="Larsson T."/>
            <person name="Lv J."/>
            <person name="Arendt D."/>
            <person name="Savage R."/>
            <person name="Osoegawa K."/>
            <person name="de Jong P."/>
            <person name="Lindberg D.R."/>
            <person name="Seaver E.C."/>
            <person name="Weisblat D.A."/>
            <person name="Putnam N.H."/>
            <person name="Grigoriev I.V."/>
            <person name="Rokhsar D.S."/>
        </authorList>
    </citation>
    <scope>NUCLEOTIDE SEQUENCE</scope>
</reference>
<dbReference type="PRINTS" id="PR01268">
    <property type="entry name" value="GSTRNSFRASEP"/>
</dbReference>
<dbReference type="InParanoid" id="T1F0P6"/>
<dbReference type="InterPro" id="IPR004045">
    <property type="entry name" value="Glutathione_S-Trfase_N"/>
</dbReference>
<feature type="domain" description="GST N-terminal" evidence="6">
    <location>
        <begin position="1"/>
        <end position="78"/>
    </location>
</feature>
<proteinExistence type="inferred from homology"/>
<dbReference type="HOGENOM" id="CLU_039475_2_1_1"/>
<dbReference type="AlphaFoldDB" id="T1F0P6"/>
<dbReference type="PROSITE" id="PS50405">
    <property type="entry name" value="GST_CTER"/>
    <property type="match status" value="1"/>
</dbReference>
<dbReference type="Pfam" id="PF02798">
    <property type="entry name" value="GST_N"/>
    <property type="match status" value="1"/>
</dbReference>
<dbReference type="Gene3D" id="3.40.30.10">
    <property type="entry name" value="Glutaredoxin"/>
    <property type="match status" value="1"/>
</dbReference>
<dbReference type="InterPro" id="IPR040079">
    <property type="entry name" value="Glutathione_S-Trfase"/>
</dbReference>
<dbReference type="EMBL" id="AMQM01002985">
    <property type="status" value="NOT_ANNOTATED_CDS"/>
    <property type="molecule type" value="Genomic_DNA"/>
</dbReference>
<protein>
    <recommendedName>
        <fullName evidence="3">glutathione transferase</fullName>
        <ecNumber evidence="3">2.5.1.18</ecNumber>
    </recommendedName>
    <alternativeName>
        <fullName evidence="5">GST class-pi</fullName>
    </alternativeName>
</protein>
<dbReference type="SUPFAM" id="SSF52833">
    <property type="entry name" value="Thioredoxin-like"/>
    <property type="match status" value="1"/>
</dbReference>
<evidence type="ECO:0000256" key="2">
    <source>
        <dbReference type="ARBA" id="ARBA00011738"/>
    </source>
</evidence>
<evidence type="ECO:0000256" key="4">
    <source>
        <dbReference type="ARBA" id="ARBA00022679"/>
    </source>
</evidence>
<evidence type="ECO:0000313" key="10">
    <source>
        <dbReference type="Proteomes" id="UP000015101"/>
    </source>
</evidence>
<dbReference type="GO" id="GO:0004364">
    <property type="term" value="F:glutathione transferase activity"/>
    <property type="evidence" value="ECO:0000318"/>
    <property type="project" value="GO_Central"/>
</dbReference>
<dbReference type="InterPro" id="IPR004046">
    <property type="entry name" value="GST_C"/>
</dbReference>
<dbReference type="CTD" id="20202396"/>
<accession>T1F0P6</accession>
<dbReference type="InterPro" id="IPR010987">
    <property type="entry name" value="Glutathione-S-Trfase_C-like"/>
</dbReference>
<dbReference type="eggNOG" id="KOG1695">
    <property type="taxonomic scope" value="Eukaryota"/>
</dbReference>
<dbReference type="EMBL" id="KB095959">
    <property type="protein sequence ID" value="ESO09544.1"/>
    <property type="molecule type" value="Genomic_DNA"/>
</dbReference>
<reference evidence="8 10" key="2">
    <citation type="journal article" date="2013" name="Nature">
        <title>Insights into bilaterian evolution from three spiralian genomes.</title>
        <authorList>
            <person name="Simakov O."/>
            <person name="Marletaz F."/>
            <person name="Cho S.J."/>
            <person name="Edsinger-Gonzales E."/>
            <person name="Havlak P."/>
            <person name="Hellsten U."/>
            <person name="Kuo D.H."/>
            <person name="Larsson T."/>
            <person name="Lv J."/>
            <person name="Arendt D."/>
            <person name="Savage R."/>
            <person name="Osoegawa K."/>
            <person name="de Jong P."/>
            <person name="Grimwood J."/>
            <person name="Chapman J.A."/>
            <person name="Shapiro H."/>
            <person name="Aerts A."/>
            <person name="Otillar R.P."/>
            <person name="Terry A.Y."/>
            <person name="Boore J.L."/>
            <person name="Grigoriev I.V."/>
            <person name="Lindberg D.R."/>
            <person name="Seaver E.C."/>
            <person name="Weisblat D.A."/>
            <person name="Putnam N.H."/>
            <person name="Rokhsar D.S."/>
        </authorList>
    </citation>
    <scope>NUCLEOTIDE SEQUENCE</scope>
</reference>
<reference evidence="9" key="3">
    <citation type="submission" date="2015-06" db="UniProtKB">
        <authorList>
            <consortium name="EnsemblMetazoa"/>
        </authorList>
    </citation>
    <scope>IDENTIFICATION</scope>
</reference>
<dbReference type="FunFam" id="1.20.1050.10:FF:000020">
    <property type="entry name" value="Glutathione S-transferase P 1"/>
    <property type="match status" value="1"/>
</dbReference>
<dbReference type="InterPro" id="IPR003082">
    <property type="entry name" value="GST_pi"/>
</dbReference>
<dbReference type="PROSITE" id="PS50404">
    <property type="entry name" value="GST_NTER"/>
    <property type="match status" value="1"/>
</dbReference>
<dbReference type="Proteomes" id="UP000015101">
    <property type="component" value="Unassembled WGS sequence"/>
</dbReference>
<evidence type="ECO:0000256" key="1">
    <source>
        <dbReference type="ARBA" id="ARBA00007297"/>
    </source>
</evidence>
<comment type="subunit">
    <text evidence="2">Homodimer.</text>
</comment>
<dbReference type="InterPro" id="IPR036282">
    <property type="entry name" value="Glutathione-S-Trfase_C_sf"/>
</dbReference>
<dbReference type="GeneID" id="20202396"/>
<dbReference type="STRING" id="6412.T1F0P6"/>
<dbReference type="OrthoDB" id="4951845at2759"/>
<keyword evidence="4" id="KW-0808">Transferase</keyword>
<dbReference type="Gene3D" id="1.20.1050.10">
    <property type="match status" value="1"/>
</dbReference>
<evidence type="ECO:0000256" key="5">
    <source>
        <dbReference type="ARBA" id="ARBA00032759"/>
    </source>
</evidence>
<dbReference type="SFLD" id="SFLDS00019">
    <property type="entry name" value="Glutathione_Transferase_(cytos"/>
    <property type="match status" value="1"/>
</dbReference>
<dbReference type="SUPFAM" id="SSF47616">
    <property type="entry name" value="GST C-terminal domain-like"/>
    <property type="match status" value="1"/>
</dbReference>
<dbReference type="EnsemblMetazoa" id="HelroT168545">
    <property type="protein sequence ID" value="HelroP168545"/>
    <property type="gene ID" value="HelroG168545"/>
</dbReference>
<keyword evidence="10" id="KW-1185">Reference proteome</keyword>
<dbReference type="GO" id="GO:0005829">
    <property type="term" value="C:cytosol"/>
    <property type="evidence" value="ECO:0000318"/>
    <property type="project" value="GO_Central"/>
</dbReference>
<evidence type="ECO:0000313" key="8">
    <source>
        <dbReference type="EMBL" id="ESO09544.1"/>
    </source>
</evidence>
<comment type="similarity">
    <text evidence="1">Belongs to the GST superfamily. Pi family.</text>
</comment>
<dbReference type="SFLD" id="SFLDG01205">
    <property type="entry name" value="AMPS.1"/>
    <property type="match status" value="1"/>
</dbReference>
<dbReference type="InterPro" id="IPR036249">
    <property type="entry name" value="Thioredoxin-like_sf"/>
</dbReference>
<dbReference type="RefSeq" id="XP_009012637.1">
    <property type="nucleotide sequence ID" value="XM_009014389.1"/>
</dbReference>
<dbReference type="PANTHER" id="PTHR11571">
    <property type="entry name" value="GLUTATHIONE S-TRANSFERASE"/>
    <property type="match status" value="1"/>
</dbReference>
<dbReference type="EC" id="2.5.1.18" evidence="3"/>
<dbReference type="OMA" id="KKSCVFG"/>
<dbReference type="KEGG" id="hro:HELRODRAFT_168545"/>
<name>T1F0P6_HELRO</name>
<dbReference type="GO" id="GO:0006749">
    <property type="term" value="P:glutathione metabolic process"/>
    <property type="evidence" value="ECO:0000318"/>
    <property type="project" value="GO_Central"/>
</dbReference>
<organism evidence="9 10">
    <name type="scientific">Helobdella robusta</name>
    <name type="common">Californian leech</name>
    <dbReference type="NCBI Taxonomy" id="6412"/>
    <lineage>
        <taxon>Eukaryota</taxon>
        <taxon>Metazoa</taxon>
        <taxon>Spiralia</taxon>
        <taxon>Lophotrochozoa</taxon>
        <taxon>Annelida</taxon>
        <taxon>Clitellata</taxon>
        <taxon>Hirudinea</taxon>
        <taxon>Rhynchobdellida</taxon>
        <taxon>Glossiphoniidae</taxon>
        <taxon>Helobdella</taxon>
    </lineage>
</organism>
<dbReference type="InterPro" id="IPR050213">
    <property type="entry name" value="GST_superfamily"/>
</dbReference>
<dbReference type="PANTHER" id="PTHR11571:SF141">
    <property type="entry name" value="GLUTATHIONE S-TRANSFERASE"/>
    <property type="match status" value="1"/>
</dbReference>
<evidence type="ECO:0000259" key="6">
    <source>
        <dbReference type="PROSITE" id="PS50404"/>
    </source>
</evidence>
<evidence type="ECO:0000259" key="7">
    <source>
        <dbReference type="PROSITE" id="PS50405"/>
    </source>
</evidence>
<sequence>MAIQLYYFPVRGRAQALRYMCKDNDIKLEETAVTYEQWPALKPKTPLGQMPYITMDGMDLGQSNAILRHVARKHGFYGKNDKEAALIDMLNDQQEDLRFAYIQMIYRDYELGKEPFIQKLPESFKYFEKYLSMNHNGKAYFVGEKVSFLDYDVFDLLDDLLVLSPTCLDSFPLLKAFHKRFADKPKLHAYRETEEFKKMPINGNGKQ</sequence>